<dbReference type="AlphaFoldDB" id="A0A8J4E5K1"/>
<keyword evidence="3" id="KW-1185">Reference proteome</keyword>
<name>A0A8J4E5K1_9ACTN</name>
<evidence type="ECO:0008006" key="4">
    <source>
        <dbReference type="Google" id="ProtNLM"/>
    </source>
</evidence>
<protein>
    <recommendedName>
        <fullName evidence="4">Peptidase inhibitor family I36</fullName>
    </recommendedName>
</protein>
<accession>A0A8J4E5K1</accession>
<sequence length="121" mass="12708">MKITRRIVIGMAASAALLVPAVDARAEGAGEDPRDDPSCPTSAVCGWPEPDFVGRPYLINPAAIGNCWAPNAYPTFRSVWNASTIAVVVWQNQGCTGLAVPVPTGRGWAKLPVPMHGVGRA</sequence>
<proteinExistence type="predicted"/>
<keyword evidence="1" id="KW-0732">Signal</keyword>
<feature type="signal peptide" evidence="1">
    <location>
        <begin position="1"/>
        <end position="26"/>
    </location>
</feature>
<dbReference type="EMBL" id="BOPG01000076">
    <property type="protein sequence ID" value="GIJ62173.1"/>
    <property type="molecule type" value="Genomic_DNA"/>
</dbReference>
<evidence type="ECO:0000256" key="1">
    <source>
        <dbReference type="SAM" id="SignalP"/>
    </source>
</evidence>
<organism evidence="2 3">
    <name type="scientific">Virgisporangium aurantiacum</name>
    <dbReference type="NCBI Taxonomy" id="175570"/>
    <lineage>
        <taxon>Bacteria</taxon>
        <taxon>Bacillati</taxon>
        <taxon>Actinomycetota</taxon>
        <taxon>Actinomycetes</taxon>
        <taxon>Micromonosporales</taxon>
        <taxon>Micromonosporaceae</taxon>
        <taxon>Virgisporangium</taxon>
    </lineage>
</organism>
<feature type="chain" id="PRO_5035146276" description="Peptidase inhibitor family I36" evidence="1">
    <location>
        <begin position="27"/>
        <end position="121"/>
    </location>
</feature>
<reference evidence="2" key="1">
    <citation type="submission" date="2021-01" db="EMBL/GenBank/DDBJ databases">
        <title>Whole genome shotgun sequence of Virgisporangium aurantiacum NBRC 16421.</title>
        <authorList>
            <person name="Komaki H."/>
            <person name="Tamura T."/>
        </authorList>
    </citation>
    <scope>NUCLEOTIDE SEQUENCE</scope>
    <source>
        <strain evidence="2">NBRC 16421</strain>
    </source>
</reference>
<dbReference type="RefSeq" id="WP_204007659.1">
    <property type="nucleotide sequence ID" value="NZ_BOPG01000076.1"/>
</dbReference>
<comment type="caution">
    <text evidence="2">The sequence shown here is derived from an EMBL/GenBank/DDBJ whole genome shotgun (WGS) entry which is preliminary data.</text>
</comment>
<evidence type="ECO:0000313" key="3">
    <source>
        <dbReference type="Proteomes" id="UP000612585"/>
    </source>
</evidence>
<evidence type="ECO:0000313" key="2">
    <source>
        <dbReference type="EMBL" id="GIJ62173.1"/>
    </source>
</evidence>
<gene>
    <name evidence="2" type="ORF">Vau01_096890</name>
</gene>
<dbReference type="Proteomes" id="UP000612585">
    <property type="component" value="Unassembled WGS sequence"/>
</dbReference>
<dbReference type="Pfam" id="PF03995">
    <property type="entry name" value="Inhibitor_I36"/>
    <property type="match status" value="1"/>
</dbReference>